<dbReference type="SUPFAM" id="SSF56091">
    <property type="entry name" value="DNA ligase/mRNA capping enzyme, catalytic domain"/>
    <property type="match status" value="1"/>
</dbReference>
<protein>
    <recommendedName>
        <fullName evidence="3 14">DNA ligase</fullName>
        <ecNumber evidence="2 14">6.5.1.2</ecNumber>
    </recommendedName>
    <alternativeName>
        <fullName evidence="14">Polydeoxyribonucleotide synthase [NAD(+)]</fullName>
    </alternativeName>
</protein>
<keyword evidence="4 14" id="KW-0436">Ligase</keyword>
<sequence length="666" mass="74480">MTQDSYLQAIKTLNLWAKHYYVLDDPIASDEEYDLLYHKVLAYEAQNPQFIAQDSPTQRVGDKVLEGFNKHTHLKRMWSLEDVFNETETQEWILRAKRGLGLLSDAPLIFSVSPKFDGASLNLLYEDGILKCAATRGDAFIGENVTQNARTIPSIPLSIAYKGRIEIRGECVIGKDDFEALNLERQNKGETLFANPRNCAAGSLRQLDSKITASRKLQFIPWGVGECDTKDFMDFASKEKTRNPNSFFALMEGIYALGFQKPPFTELCTNYDSIHTAYQTLLKAREDYAIMLDGMVLCVDAFDLQEKLGFTIKAPRFACAYKFPALEKRAKILSITLQVGRTGVITPVAELEPVLLEGAKISRATLHNFDEIHKKDIQINDFVVLIRSGDVIPKIIKSLPKLRDGTQYPCATPTQCPICNSTLLIEEKLIKCQNLNCPARVKNSITHFASKKALNIDGLGEKIVELLFECKKIQSIEDIFTLKANDLEGLEGFKEKKINNLIEAILKVKGVELWRFINALGIEHIGEGASKKLANAYGLEFYKKSYADFIALDGFGGEMAESLVEFCTVNQTRLLRLLEYIAPTCNTQVLESKISGKTFVITGTLPKKREEYQELLESLGAKVSGSVSKKTDFLLCGEDAGSKLTKAKELGVKIINVEELQALLES</sequence>
<evidence type="ECO:0000256" key="2">
    <source>
        <dbReference type="ARBA" id="ARBA00012722"/>
    </source>
</evidence>
<evidence type="ECO:0000256" key="1">
    <source>
        <dbReference type="ARBA" id="ARBA00004067"/>
    </source>
</evidence>
<dbReference type="InterPro" id="IPR010994">
    <property type="entry name" value="RuvA_2-like"/>
</dbReference>
<keyword evidence="6 14" id="KW-0479">Metal-binding</keyword>
<comment type="function">
    <text evidence="1 14">DNA ligase that catalyzes the formation of phosphodiester linkages between 5'-phosphoryl and 3'-hydroxyl groups in double-stranded DNA using NAD as a coenzyme and as the energy source for the reaction. It is essential for DNA replication and repair of damaged DNA.</text>
</comment>
<evidence type="ECO:0000256" key="7">
    <source>
        <dbReference type="ARBA" id="ARBA00022763"/>
    </source>
</evidence>
<organism evidence="16 17">
    <name type="scientific">Helicobacter winghamensis</name>
    <dbReference type="NCBI Taxonomy" id="157268"/>
    <lineage>
        <taxon>Bacteria</taxon>
        <taxon>Pseudomonadati</taxon>
        <taxon>Campylobacterota</taxon>
        <taxon>Epsilonproteobacteria</taxon>
        <taxon>Campylobacterales</taxon>
        <taxon>Helicobacteraceae</taxon>
        <taxon>Helicobacter</taxon>
    </lineage>
</organism>
<evidence type="ECO:0000256" key="14">
    <source>
        <dbReference type="HAMAP-Rule" id="MF_01588"/>
    </source>
</evidence>
<evidence type="ECO:0000256" key="9">
    <source>
        <dbReference type="ARBA" id="ARBA00022842"/>
    </source>
</evidence>
<keyword evidence="17" id="KW-1185">Reference proteome</keyword>
<dbReference type="InterPro" id="IPR041663">
    <property type="entry name" value="DisA/LigA_HHH"/>
</dbReference>
<dbReference type="SUPFAM" id="SSF47781">
    <property type="entry name" value="RuvA domain 2-like"/>
    <property type="match status" value="1"/>
</dbReference>
<dbReference type="GeneID" id="97289485"/>
<dbReference type="Gene3D" id="3.40.50.10190">
    <property type="entry name" value="BRCT domain"/>
    <property type="match status" value="1"/>
</dbReference>
<evidence type="ECO:0000256" key="6">
    <source>
        <dbReference type="ARBA" id="ARBA00022723"/>
    </source>
</evidence>
<dbReference type="Gene3D" id="1.10.287.610">
    <property type="entry name" value="Helix hairpin bin"/>
    <property type="match status" value="1"/>
</dbReference>
<dbReference type="SMART" id="SM00292">
    <property type="entry name" value="BRCT"/>
    <property type="match status" value="1"/>
</dbReference>
<dbReference type="InterPro" id="IPR003583">
    <property type="entry name" value="Hlx-hairpin-Hlx_DNA-bd_motif"/>
</dbReference>
<evidence type="ECO:0000256" key="12">
    <source>
        <dbReference type="ARBA" id="ARBA00034005"/>
    </source>
</evidence>
<feature type="binding site" evidence="14">
    <location>
        <position position="170"/>
    </location>
    <ligand>
        <name>NAD(+)</name>
        <dbReference type="ChEBI" id="CHEBI:57540"/>
    </ligand>
</feature>
<dbReference type="GO" id="GO:0006260">
    <property type="term" value="P:DNA replication"/>
    <property type="evidence" value="ECO:0007669"/>
    <property type="project" value="UniProtKB-KW"/>
</dbReference>
<proteinExistence type="inferred from homology"/>
<evidence type="ECO:0000256" key="5">
    <source>
        <dbReference type="ARBA" id="ARBA00022705"/>
    </source>
</evidence>
<evidence type="ECO:0000256" key="8">
    <source>
        <dbReference type="ARBA" id="ARBA00022833"/>
    </source>
</evidence>
<dbReference type="SUPFAM" id="SSF52113">
    <property type="entry name" value="BRCT domain"/>
    <property type="match status" value="1"/>
</dbReference>
<dbReference type="GO" id="GO:0003911">
    <property type="term" value="F:DNA ligase (NAD+) activity"/>
    <property type="evidence" value="ECO:0007669"/>
    <property type="project" value="UniProtKB-UniRule"/>
</dbReference>
<evidence type="ECO:0000256" key="3">
    <source>
        <dbReference type="ARBA" id="ARBA00013308"/>
    </source>
</evidence>
<evidence type="ECO:0000256" key="10">
    <source>
        <dbReference type="ARBA" id="ARBA00023027"/>
    </source>
</evidence>
<dbReference type="RefSeq" id="WP_006801899.1">
    <property type="nucleotide sequence ID" value="NZ_CABKOI010000021.1"/>
</dbReference>
<name>A0A2N3PJ79_9HELI</name>
<dbReference type="InterPro" id="IPR036420">
    <property type="entry name" value="BRCT_dom_sf"/>
</dbReference>
<dbReference type="GO" id="GO:0003677">
    <property type="term" value="F:DNA binding"/>
    <property type="evidence" value="ECO:0007669"/>
    <property type="project" value="InterPro"/>
</dbReference>
<dbReference type="InterPro" id="IPR013840">
    <property type="entry name" value="DNAligase_N"/>
</dbReference>
<dbReference type="NCBIfam" id="TIGR00575">
    <property type="entry name" value="dnlj"/>
    <property type="match status" value="1"/>
</dbReference>
<dbReference type="Gene3D" id="2.40.50.140">
    <property type="entry name" value="Nucleic acid-binding proteins"/>
    <property type="match status" value="1"/>
</dbReference>
<dbReference type="STRING" id="556267.HWAG_00208"/>
<dbReference type="PROSITE" id="PS01056">
    <property type="entry name" value="DNA_LIGASE_N2"/>
    <property type="match status" value="1"/>
</dbReference>
<feature type="binding site" evidence="14">
    <location>
        <position position="432"/>
    </location>
    <ligand>
        <name>Zn(2+)</name>
        <dbReference type="ChEBI" id="CHEBI:29105"/>
    </ligand>
</feature>
<dbReference type="Proteomes" id="UP000233350">
    <property type="component" value="Unassembled WGS sequence"/>
</dbReference>
<dbReference type="SMART" id="SM00278">
    <property type="entry name" value="HhH1"/>
    <property type="match status" value="4"/>
</dbReference>
<dbReference type="FunFam" id="1.10.150.20:FF:000007">
    <property type="entry name" value="DNA ligase"/>
    <property type="match status" value="1"/>
</dbReference>
<evidence type="ECO:0000313" key="17">
    <source>
        <dbReference type="Proteomes" id="UP000233350"/>
    </source>
</evidence>
<dbReference type="Pfam" id="PF03120">
    <property type="entry name" value="OB_DNA_ligase"/>
    <property type="match status" value="1"/>
</dbReference>
<dbReference type="Pfam" id="PF00533">
    <property type="entry name" value="BRCT"/>
    <property type="match status" value="1"/>
</dbReference>
<dbReference type="HAMAP" id="MF_01588">
    <property type="entry name" value="DNA_ligase_A"/>
    <property type="match status" value="1"/>
</dbReference>
<feature type="binding site" evidence="14">
    <location>
        <position position="416"/>
    </location>
    <ligand>
        <name>Zn(2+)</name>
        <dbReference type="ChEBI" id="CHEBI:29105"/>
    </ligand>
</feature>
<dbReference type="Pfam" id="PF01653">
    <property type="entry name" value="DNA_ligase_aden"/>
    <property type="match status" value="1"/>
</dbReference>
<evidence type="ECO:0000256" key="4">
    <source>
        <dbReference type="ARBA" id="ARBA00022598"/>
    </source>
</evidence>
<dbReference type="InterPro" id="IPR001357">
    <property type="entry name" value="BRCT_dom"/>
</dbReference>
<feature type="domain" description="BRCT" evidence="15">
    <location>
        <begin position="589"/>
        <end position="666"/>
    </location>
</feature>
<dbReference type="EMBL" id="MBPK01000032">
    <property type="protein sequence ID" value="PKT81102.1"/>
    <property type="molecule type" value="Genomic_DNA"/>
</dbReference>
<feature type="binding site" evidence="14">
    <location>
        <position position="322"/>
    </location>
    <ligand>
        <name>NAD(+)</name>
        <dbReference type="ChEBI" id="CHEBI:57540"/>
    </ligand>
</feature>
<keyword evidence="9 14" id="KW-0460">Magnesium</keyword>
<evidence type="ECO:0000259" key="15">
    <source>
        <dbReference type="PROSITE" id="PS50172"/>
    </source>
</evidence>
<evidence type="ECO:0000256" key="13">
    <source>
        <dbReference type="ARBA" id="ARBA00060881"/>
    </source>
</evidence>
<dbReference type="Gene3D" id="3.30.470.30">
    <property type="entry name" value="DNA ligase/mRNA capping enzyme"/>
    <property type="match status" value="1"/>
</dbReference>
<comment type="caution">
    <text evidence="14">Lacks conserved residue(s) required for the propagation of feature annotation.</text>
</comment>
<reference evidence="16 17" key="1">
    <citation type="submission" date="2016-07" db="EMBL/GenBank/DDBJ databases">
        <title>Detection of Helicobacter winghamensis from caecal content of red fox (Vulpes vulpes).</title>
        <authorList>
            <person name="Zanoni R.G."/>
            <person name="Florio D."/>
            <person name="Caffara M."/>
            <person name="Renzi M."/>
            <person name="Parisi A."/>
            <person name="Pasquali F."/>
            <person name="Manfreda G."/>
        </authorList>
    </citation>
    <scope>NUCLEOTIDE SEQUENCE [LARGE SCALE GENOMIC DNA]</scope>
    <source>
        <strain evidence="16 17">295_13</strain>
    </source>
</reference>
<comment type="similarity">
    <text evidence="13 14">Belongs to the NAD-dependent DNA ligase family. LigA subfamily.</text>
</comment>
<dbReference type="FunFam" id="2.40.50.140:FF:000012">
    <property type="entry name" value="DNA ligase"/>
    <property type="match status" value="1"/>
</dbReference>
<dbReference type="PANTHER" id="PTHR23389">
    <property type="entry name" value="CHROMOSOME TRANSMISSION FIDELITY FACTOR 18"/>
    <property type="match status" value="1"/>
</dbReference>
<dbReference type="CDD" id="cd00114">
    <property type="entry name" value="LIGANc"/>
    <property type="match status" value="1"/>
</dbReference>
<dbReference type="PANTHER" id="PTHR23389:SF9">
    <property type="entry name" value="DNA LIGASE"/>
    <property type="match status" value="1"/>
</dbReference>
<dbReference type="CDD" id="cd17748">
    <property type="entry name" value="BRCT_DNA_ligase_like"/>
    <property type="match status" value="1"/>
</dbReference>
<dbReference type="Gene3D" id="1.10.150.20">
    <property type="entry name" value="5' to 3' exonuclease, C-terminal subdomain"/>
    <property type="match status" value="2"/>
</dbReference>
<dbReference type="SMART" id="SM00532">
    <property type="entry name" value="LIGANc"/>
    <property type="match status" value="1"/>
</dbReference>
<dbReference type="GO" id="GO:0046872">
    <property type="term" value="F:metal ion binding"/>
    <property type="evidence" value="ECO:0007669"/>
    <property type="project" value="UniProtKB-KW"/>
</dbReference>
<keyword evidence="11 14" id="KW-0234">DNA repair</keyword>
<dbReference type="InterPro" id="IPR033136">
    <property type="entry name" value="DNA_ligase_CS"/>
</dbReference>
<evidence type="ECO:0000256" key="11">
    <source>
        <dbReference type="ARBA" id="ARBA00023204"/>
    </source>
</evidence>
<dbReference type="Pfam" id="PF12826">
    <property type="entry name" value="HHH_2"/>
    <property type="match status" value="1"/>
</dbReference>
<gene>
    <name evidence="14" type="primary">ligA</name>
    <name evidence="16" type="ORF">BCM31_04785</name>
</gene>
<dbReference type="InterPro" id="IPR013839">
    <property type="entry name" value="DNAligase_adenylation"/>
</dbReference>
<keyword evidence="10 14" id="KW-0520">NAD</keyword>
<dbReference type="InterPro" id="IPR001679">
    <property type="entry name" value="DNA_ligase"/>
</dbReference>
<comment type="cofactor">
    <cofactor evidence="14">
        <name>Mg(2+)</name>
        <dbReference type="ChEBI" id="CHEBI:18420"/>
    </cofactor>
    <cofactor evidence="14">
        <name>Mn(2+)</name>
        <dbReference type="ChEBI" id="CHEBI:29035"/>
    </cofactor>
</comment>
<feature type="binding site" evidence="14">
    <location>
        <begin position="79"/>
        <end position="80"/>
    </location>
    <ligand>
        <name>NAD(+)</name>
        <dbReference type="ChEBI" id="CHEBI:57540"/>
    </ligand>
</feature>
<keyword evidence="8 14" id="KW-0862">Zinc</keyword>
<dbReference type="NCBIfam" id="NF005932">
    <property type="entry name" value="PRK07956.1"/>
    <property type="match status" value="1"/>
</dbReference>
<accession>A0A2N3PJ79</accession>
<dbReference type="AlphaFoldDB" id="A0A2N3PJ79"/>
<feature type="active site" description="N6-AMP-lysine intermediate" evidence="14">
    <location>
        <position position="115"/>
    </location>
</feature>
<dbReference type="EC" id="6.5.1.2" evidence="2 14"/>
<dbReference type="PROSITE" id="PS50172">
    <property type="entry name" value="BRCT"/>
    <property type="match status" value="1"/>
</dbReference>
<dbReference type="OrthoDB" id="9759736at2"/>
<comment type="catalytic activity">
    <reaction evidence="12 14">
        <text>NAD(+) + (deoxyribonucleotide)n-3'-hydroxyl + 5'-phospho-(deoxyribonucleotide)m = (deoxyribonucleotide)n+m + AMP + beta-nicotinamide D-nucleotide.</text>
        <dbReference type="EC" id="6.5.1.2"/>
    </reaction>
</comment>
<dbReference type="GO" id="GO:0005829">
    <property type="term" value="C:cytosol"/>
    <property type="evidence" value="ECO:0007669"/>
    <property type="project" value="TreeGrafter"/>
</dbReference>
<keyword evidence="14" id="KW-0464">Manganese</keyword>
<dbReference type="SUPFAM" id="SSF50249">
    <property type="entry name" value="Nucleic acid-binding proteins"/>
    <property type="match status" value="1"/>
</dbReference>
<dbReference type="InterPro" id="IPR012340">
    <property type="entry name" value="NA-bd_OB-fold"/>
</dbReference>
<dbReference type="GO" id="GO:0006281">
    <property type="term" value="P:DNA repair"/>
    <property type="evidence" value="ECO:0007669"/>
    <property type="project" value="UniProtKB-KW"/>
</dbReference>
<feature type="binding site" evidence="14">
    <location>
        <begin position="30"/>
        <end position="34"/>
    </location>
    <ligand>
        <name>NAD(+)</name>
        <dbReference type="ChEBI" id="CHEBI:57540"/>
    </ligand>
</feature>
<keyword evidence="7 14" id="KW-0227">DNA damage</keyword>
<dbReference type="InterPro" id="IPR004150">
    <property type="entry name" value="NAD_DNA_ligase_OB"/>
</dbReference>
<evidence type="ECO:0000313" key="16">
    <source>
        <dbReference type="EMBL" id="PKT81102.1"/>
    </source>
</evidence>
<feature type="binding site" evidence="14">
    <location>
        <position position="419"/>
    </location>
    <ligand>
        <name>Zn(2+)</name>
        <dbReference type="ChEBI" id="CHEBI:29105"/>
    </ligand>
</feature>
<feature type="binding site" evidence="14">
    <location>
        <position position="437"/>
    </location>
    <ligand>
        <name>Zn(2+)</name>
        <dbReference type="ChEBI" id="CHEBI:29105"/>
    </ligand>
</feature>
<keyword evidence="5 14" id="KW-0235">DNA replication</keyword>
<feature type="binding site" evidence="14">
    <location>
        <position position="136"/>
    </location>
    <ligand>
        <name>NAD(+)</name>
        <dbReference type="ChEBI" id="CHEBI:57540"/>
    </ligand>
</feature>
<comment type="caution">
    <text evidence="16">The sequence shown here is derived from an EMBL/GenBank/DDBJ whole genome shotgun (WGS) entry which is preliminary data.</text>
</comment>
<dbReference type="PIRSF" id="PIRSF001604">
    <property type="entry name" value="LigA"/>
    <property type="match status" value="1"/>
</dbReference>